<feature type="region of interest" description="Disordered" evidence="1">
    <location>
        <begin position="266"/>
        <end position="390"/>
    </location>
</feature>
<feature type="region of interest" description="Disordered" evidence="1">
    <location>
        <begin position="189"/>
        <end position="253"/>
    </location>
</feature>
<name>A0A9Q9DRX7_CURCL</name>
<sequence>MAPSRSGGRTTQNERIPADDSDSEAQAPPHTTNTAGANFPVPRPPDPDAQTHGFIPHYHPTPTYRLIPGGPPTVLPAQDPGYDMLNFDPWRAQQAALAGAVQTPQMQTARMHQALSVPSPVSYGAPGPQFFHGSPQVRYGAVGNPYVYGSPQVSYPVQQAHESESPQAPQQGWQAYANLQNISSRPLEIRSRCPPSANMLQSPRGQLHFQPPPAQVSPPVQEWPTSNLSNTPAKKKREQKSREAQERAQQPADEHLTEAMVQQYRNTQPAPSTVPSTSGKRKAAVSDSQPPPTLPPSLRQSTPSLRTGPEDGTQYHSQYPHAATSDHHSISHLPLQSPHDTLQIPNYGLTQNEHESNELHPSSPSYGHQAGMHDSSHHEHASGPLPAGISRLPQHRELQSSAQPLTAEPVRREDIPQPITSKYENYKWPVKLYELRPDTKFDFVHAYMEDWFEKNILSSKYKWHRHTSQGFIQGGNRFSVLVLHNAADPFTWNTPSPSTTSFAVYGRFAHKHDELLWTTITPWIPRFIESSADFVLKNRWDFDMSKATEKRFHRAYWLAANMLNLRRLLHQHDIDENPHDEPDAADLKEAITFTEDDLQYQWVDGPMSAEHAEKVWKKIVDEVDCQPMDELGWEHMTIGCSERAWESDPYG</sequence>
<feature type="compositionally biased region" description="Polar residues" evidence="1">
    <location>
        <begin position="223"/>
        <end position="232"/>
    </location>
</feature>
<dbReference type="EMBL" id="CP089275">
    <property type="protein sequence ID" value="USP76164.1"/>
    <property type="molecule type" value="Genomic_DNA"/>
</dbReference>
<dbReference type="OrthoDB" id="3785839at2759"/>
<dbReference type="AlphaFoldDB" id="A0A9Q9DRX7"/>
<accession>A0A9Q9DRX7</accession>
<dbReference type="Proteomes" id="UP001056012">
    <property type="component" value="Chromosome 2"/>
</dbReference>
<evidence type="ECO:0000313" key="3">
    <source>
        <dbReference type="Proteomes" id="UP001056012"/>
    </source>
</evidence>
<keyword evidence="3" id="KW-1185">Reference proteome</keyword>
<reference evidence="2" key="1">
    <citation type="submission" date="2021-12" db="EMBL/GenBank/DDBJ databases">
        <title>Curvularia clavata genome.</title>
        <authorList>
            <person name="Cao Y."/>
        </authorList>
    </citation>
    <scope>NUCLEOTIDE SEQUENCE</scope>
    <source>
        <strain evidence="2">Yc1106</strain>
    </source>
</reference>
<dbReference type="VEuPathDB" id="FungiDB:yc1106_03438"/>
<feature type="region of interest" description="Disordered" evidence="1">
    <location>
        <begin position="1"/>
        <end position="52"/>
    </location>
</feature>
<proteinExistence type="predicted"/>
<feature type="compositionally biased region" description="Basic and acidic residues" evidence="1">
    <location>
        <begin position="240"/>
        <end position="253"/>
    </location>
</feature>
<evidence type="ECO:0000313" key="2">
    <source>
        <dbReference type="EMBL" id="USP76164.1"/>
    </source>
</evidence>
<feature type="compositionally biased region" description="Polar residues" evidence="1">
    <location>
        <begin position="338"/>
        <end position="351"/>
    </location>
</feature>
<feature type="compositionally biased region" description="Polar residues" evidence="1">
    <location>
        <begin position="266"/>
        <end position="278"/>
    </location>
</feature>
<organism evidence="2 3">
    <name type="scientific">Curvularia clavata</name>
    <dbReference type="NCBI Taxonomy" id="95742"/>
    <lineage>
        <taxon>Eukaryota</taxon>
        <taxon>Fungi</taxon>
        <taxon>Dikarya</taxon>
        <taxon>Ascomycota</taxon>
        <taxon>Pezizomycotina</taxon>
        <taxon>Dothideomycetes</taxon>
        <taxon>Pleosporomycetidae</taxon>
        <taxon>Pleosporales</taxon>
        <taxon>Pleosporineae</taxon>
        <taxon>Pleosporaceae</taxon>
        <taxon>Curvularia</taxon>
    </lineage>
</organism>
<protein>
    <submittedName>
        <fullName evidence="2">Uncharacterized protein</fullName>
    </submittedName>
</protein>
<evidence type="ECO:0000256" key="1">
    <source>
        <dbReference type="SAM" id="MobiDB-lite"/>
    </source>
</evidence>
<gene>
    <name evidence="2" type="ORF">yc1106_03438</name>
</gene>